<evidence type="ECO:0000259" key="6">
    <source>
        <dbReference type="PROSITE" id="PS50111"/>
    </source>
</evidence>
<dbReference type="PANTHER" id="PTHR32089:SF112">
    <property type="entry name" value="LYSOZYME-LIKE PROTEIN-RELATED"/>
    <property type="match status" value="1"/>
</dbReference>
<keyword evidence="5" id="KW-0812">Transmembrane</keyword>
<dbReference type="SUPFAM" id="SSF58104">
    <property type="entry name" value="Methyl-accepting chemotaxis protein (MCP) signaling domain"/>
    <property type="match status" value="1"/>
</dbReference>
<feature type="domain" description="HAMP" evidence="7">
    <location>
        <begin position="213"/>
        <end position="265"/>
    </location>
</feature>
<evidence type="ECO:0000256" key="4">
    <source>
        <dbReference type="SAM" id="MobiDB-lite"/>
    </source>
</evidence>
<dbReference type="SMART" id="SM00283">
    <property type="entry name" value="MA"/>
    <property type="match status" value="1"/>
</dbReference>
<evidence type="ECO:0000259" key="7">
    <source>
        <dbReference type="PROSITE" id="PS50885"/>
    </source>
</evidence>
<keyword evidence="5" id="KW-0472">Membrane</keyword>
<reference evidence="8 9" key="1">
    <citation type="submission" date="2016-05" db="EMBL/GenBank/DDBJ databases">
        <title>Microbial solvent formation.</title>
        <authorList>
            <person name="Poehlein A."/>
            <person name="Montoya Solano J.D."/>
            <person name="Flitsch S."/>
            <person name="Krabben P."/>
            <person name="Duerre P."/>
            <person name="Daniel R."/>
        </authorList>
    </citation>
    <scope>NUCLEOTIDE SEQUENCE [LARGE SCALE GENOMIC DNA]</scope>
    <source>
        <strain evidence="8 9">L1-8</strain>
    </source>
</reference>
<evidence type="ECO:0000256" key="5">
    <source>
        <dbReference type="SAM" id="Phobius"/>
    </source>
</evidence>
<dbReference type="Pfam" id="PF12729">
    <property type="entry name" value="4HB_MCP_1"/>
    <property type="match status" value="1"/>
</dbReference>
<evidence type="ECO:0000256" key="2">
    <source>
        <dbReference type="ARBA" id="ARBA00029447"/>
    </source>
</evidence>
<dbReference type="RefSeq" id="WP_077864717.1">
    <property type="nucleotide sequence ID" value="NZ_LZYZ01000002.1"/>
</dbReference>
<dbReference type="InterPro" id="IPR004089">
    <property type="entry name" value="MCPsignal_dom"/>
</dbReference>
<feature type="transmembrane region" description="Helical" evidence="5">
    <location>
        <begin position="191"/>
        <end position="211"/>
    </location>
</feature>
<dbReference type="PROSITE" id="PS50885">
    <property type="entry name" value="HAMP"/>
    <property type="match status" value="1"/>
</dbReference>
<dbReference type="EMBL" id="LZYZ01000002">
    <property type="protein sequence ID" value="OOM14454.1"/>
    <property type="molecule type" value="Genomic_DNA"/>
</dbReference>
<dbReference type="InterPro" id="IPR047347">
    <property type="entry name" value="YvaQ-like_sensor"/>
</dbReference>
<feature type="region of interest" description="Disordered" evidence="4">
    <location>
        <begin position="338"/>
        <end position="357"/>
    </location>
</feature>
<feature type="compositionally biased region" description="Basic and acidic residues" evidence="4">
    <location>
        <begin position="343"/>
        <end position="357"/>
    </location>
</feature>
<sequence length="571" mass="63915">MKFFVNLSIKKKIISAFLLICTIIVFIGAEGQYISWRMDKNAEDMYSDYLISTKNLKTIEENLQYTNVKVLKIIFDEDKSSIDKRANDIKTVMNSNKELETQYETLIQTSEEKQSYQDFKSALTKYEELQLKIIELVKEGKSDEAFKVYQTDGDKLNNQSYDNLEKCIEVNEKLADQANLDNKAEFKKVKYQIIIFTFIAFLIGISIAYILSRNIIKSLNRTKELAQRLSKYDFRTSIEVTSNDEFGQTDTALNIAQENVRELIKVIMGNSQDIGASSEELSATVEELSSKVDVIDQSVNSIVDGMQNANAATEEIGASIEEVDSNINILSSKAIEGSNNANKSKERSTEVKDNSQKAIEETRKISAEKQKRMEKAIEDGKVVDSIKVMADTIGGIAEQINLLALNAAIEAARAGEHGKGFAVVAEEVRTLAEQSAEAVINIKDTIIKVQNAFKSSIDTGSDILKFINTQVHDQFDKYGEVGNQYYSDSDFVSKMSYEIADMSEEITATVGQVNDAIQEMALSSQKSSEEAEVIRESMNETTKAIEQVAITAQNQAELAQKLNEIIDKFKI</sequence>
<dbReference type="PANTHER" id="PTHR32089">
    <property type="entry name" value="METHYL-ACCEPTING CHEMOTAXIS PROTEIN MCPB"/>
    <property type="match status" value="1"/>
</dbReference>
<protein>
    <submittedName>
        <fullName evidence="8">Methyl-accepting chemotaxis protein McpB</fullName>
    </submittedName>
</protein>
<dbReference type="InterPro" id="IPR004090">
    <property type="entry name" value="Chemotax_Me-accpt_rcpt"/>
</dbReference>
<dbReference type="Gene3D" id="1.10.287.950">
    <property type="entry name" value="Methyl-accepting chemotaxis protein"/>
    <property type="match status" value="1"/>
</dbReference>
<dbReference type="SMART" id="SM00304">
    <property type="entry name" value="HAMP"/>
    <property type="match status" value="2"/>
</dbReference>
<dbReference type="GO" id="GO:0016020">
    <property type="term" value="C:membrane"/>
    <property type="evidence" value="ECO:0007669"/>
    <property type="project" value="InterPro"/>
</dbReference>
<comment type="caution">
    <text evidence="8">The sequence shown here is derived from an EMBL/GenBank/DDBJ whole genome shotgun (WGS) entry which is preliminary data.</text>
</comment>
<dbReference type="Proteomes" id="UP000191154">
    <property type="component" value="Unassembled WGS sequence"/>
</dbReference>
<keyword evidence="1 3" id="KW-0807">Transducer</keyword>
<evidence type="ECO:0000256" key="3">
    <source>
        <dbReference type="PROSITE-ProRule" id="PRU00284"/>
    </source>
</evidence>
<evidence type="ECO:0000313" key="8">
    <source>
        <dbReference type="EMBL" id="OOM14454.1"/>
    </source>
</evidence>
<dbReference type="InterPro" id="IPR003660">
    <property type="entry name" value="HAMP_dom"/>
</dbReference>
<dbReference type="InterPro" id="IPR024478">
    <property type="entry name" value="HlyB_4HB_MCP"/>
</dbReference>
<dbReference type="GO" id="GO:0006935">
    <property type="term" value="P:chemotaxis"/>
    <property type="evidence" value="ECO:0007669"/>
    <property type="project" value="InterPro"/>
</dbReference>
<dbReference type="STRING" id="169679.CSACC_18860"/>
<organism evidence="8 9">
    <name type="scientific">Clostridium saccharobutylicum</name>
    <dbReference type="NCBI Taxonomy" id="169679"/>
    <lineage>
        <taxon>Bacteria</taxon>
        <taxon>Bacillati</taxon>
        <taxon>Bacillota</taxon>
        <taxon>Clostridia</taxon>
        <taxon>Eubacteriales</taxon>
        <taxon>Clostridiaceae</taxon>
        <taxon>Clostridium</taxon>
    </lineage>
</organism>
<dbReference type="CDD" id="cd19411">
    <property type="entry name" value="MCP2201-like_sensor"/>
    <property type="match status" value="1"/>
</dbReference>
<dbReference type="PROSITE" id="PS50111">
    <property type="entry name" value="CHEMOTAXIS_TRANSDUC_2"/>
    <property type="match status" value="1"/>
</dbReference>
<comment type="similarity">
    <text evidence="2">Belongs to the methyl-accepting chemotaxis (MCP) protein family.</text>
</comment>
<dbReference type="Pfam" id="PF00672">
    <property type="entry name" value="HAMP"/>
    <property type="match status" value="1"/>
</dbReference>
<gene>
    <name evidence="8" type="primary">mcpB_6</name>
    <name evidence="8" type="ORF">CLOSAC_13340</name>
</gene>
<name>A0A1S8ND90_CLOSA</name>
<evidence type="ECO:0000256" key="1">
    <source>
        <dbReference type="ARBA" id="ARBA00023224"/>
    </source>
</evidence>
<keyword evidence="5" id="KW-1133">Transmembrane helix</keyword>
<dbReference type="GO" id="GO:0007165">
    <property type="term" value="P:signal transduction"/>
    <property type="evidence" value="ECO:0007669"/>
    <property type="project" value="UniProtKB-KW"/>
</dbReference>
<dbReference type="GO" id="GO:0004888">
    <property type="term" value="F:transmembrane signaling receptor activity"/>
    <property type="evidence" value="ECO:0007669"/>
    <property type="project" value="InterPro"/>
</dbReference>
<dbReference type="Pfam" id="PF00015">
    <property type="entry name" value="MCPsignal"/>
    <property type="match status" value="1"/>
</dbReference>
<evidence type="ECO:0000313" key="9">
    <source>
        <dbReference type="Proteomes" id="UP000191154"/>
    </source>
</evidence>
<dbReference type="CDD" id="cd06225">
    <property type="entry name" value="HAMP"/>
    <property type="match status" value="1"/>
</dbReference>
<accession>A0A1S8ND90</accession>
<proteinExistence type="inferred from homology"/>
<feature type="domain" description="Methyl-accepting transducer" evidence="6">
    <location>
        <begin position="277"/>
        <end position="535"/>
    </location>
</feature>
<dbReference type="PRINTS" id="PR00260">
    <property type="entry name" value="CHEMTRNSDUCR"/>
</dbReference>
<dbReference type="AlphaFoldDB" id="A0A1S8ND90"/>